<dbReference type="Gene3D" id="3.10.450.50">
    <property type="match status" value="1"/>
</dbReference>
<dbReference type="Pfam" id="PF14534">
    <property type="entry name" value="DUF4440"/>
    <property type="match status" value="1"/>
</dbReference>
<evidence type="ECO:0000259" key="2">
    <source>
        <dbReference type="Pfam" id="PF14534"/>
    </source>
</evidence>
<reference evidence="3 4" key="1">
    <citation type="submission" date="2021-05" db="EMBL/GenBank/DDBJ databases">
        <title>Roseococcus sp. XZZS9, whole genome shotgun sequencing project.</title>
        <authorList>
            <person name="Zhao G."/>
            <person name="Shen L."/>
        </authorList>
    </citation>
    <scope>NUCLEOTIDE SEQUENCE [LARGE SCALE GENOMIC DNA]</scope>
    <source>
        <strain evidence="3 4">XZZS9</strain>
    </source>
</reference>
<evidence type="ECO:0000313" key="3">
    <source>
        <dbReference type="EMBL" id="MBS7809573.1"/>
    </source>
</evidence>
<gene>
    <name evidence="3" type="ORF">KHU32_01400</name>
</gene>
<sequence>MILSRRPMALLGTAVAVAAVLPAAAQTADDRAVAHAVESLTRAMLNPDRAALDALAHDALSYGHSAGRIETKAQFVDNLVSRSNPFGEINISDQTIAIVGDQAIVRHNFTGNTTGGGRVTPVRIGILQVWTKQGSNWRLLARQAFVRPPA</sequence>
<organism evidence="3 4">
    <name type="scientific">Roseococcus pinisoli</name>
    <dbReference type="NCBI Taxonomy" id="2835040"/>
    <lineage>
        <taxon>Bacteria</taxon>
        <taxon>Pseudomonadati</taxon>
        <taxon>Pseudomonadota</taxon>
        <taxon>Alphaproteobacteria</taxon>
        <taxon>Acetobacterales</taxon>
        <taxon>Roseomonadaceae</taxon>
        <taxon>Roseococcus</taxon>
    </lineage>
</organism>
<evidence type="ECO:0000313" key="4">
    <source>
        <dbReference type="Proteomes" id="UP000766336"/>
    </source>
</evidence>
<name>A0ABS5Q846_9PROT</name>
<dbReference type="EMBL" id="JAHCDA010000001">
    <property type="protein sequence ID" value="MBS7809573.1"/>
    <property type="molecule type" value="Genomic_DNA"/>
</dbReference>
<feature type="signal peptide" evidence="1">
    <location>
        <begin position="1"/>
        <end position="18"/>
    </location>
</feature>
<feature type="domain" description="DUF4440" evidence="2">
    <location>
        <begin position="35"/>
        <end position="139"/>
    </location>
</feature>
<dbReference type="SUPFAM" id="SSF54427">
    <property type="entry name" value="NTF2-like"/>
    <property type="match status" value="1"/>
</dbReference>
<evidence type="ECO:0000256" key="1">
    <source>
        <dbReference type="SAM" id="SignalP"/>
    </source>
</evidence>
<keyword evidence="1" id="KW-0732">Signal</keyword>
<dbReference type="RefSeq" id="WP_213668263.1">
    <property type="nucleotide sequence ID" value="NZ_JAHCDA010000001.1"/>
</dbReference>
<keyword evidence="4" id="KW-1185">Reference proteome</keyword>
<protein>
    <submittedName>
        <fullName evidence="3">Nuclear transport factor 2 family protein</fullName>
    </submittedName>
</protein>
<dbReference type="InterPro" id="IPR032710">
    <property type="entry name" value="NTF2-like_dom_sf"/>
</dbReference>
<comment type="caution">
    <text evidence="3">The sequence shown here is derived from an EMBL/GenBank/DDBJ whole genome shotgun (WGS) entry which is preliminary data.</text>
</comment>
<dbReference type="Proteomes" id="UP000766336">
    <property type="component" value="Unassembled WGS sequence"/>
</dbReference>
<dbReference type="InterPro" id="IPR027843">
    <property type="entry name" value="DUF4440"/>
</dbReference>
<accession>A0ABS5Q846</accession>
<proteinExistence type="predicted"/>
<feature type="chain" id="PRO_5047292819" evidence="1">
    <location>
        <begin position="19"/>
        <end position="150"/>
    </location>
</feature>